<protein>
    <submittedName>
        <fullName evidence="1">Uncharacterized protein</fullName>
    </submittedName>
</protein>
<gene>
    <name evidence="1" type="ORF">JE024_40420</name>
</gene>
<keyword evidence="1" id="KW-0614">Plasmid</keyword>
<name>A0ABS2V5W7_9ACTN</name>
<geneLocation type="plasmid" evidence="1">
    <name>unnamed1</name>
</geneLocation>
<evidence type="ECO:0000313" key="2">
    <source>
        <dbReference type="Proteomes" id="UP000664109"/>
    </source>
</evidence>
<comment type="caution">
    <text evidence="1">The sequence shown here is derived from an EMBL/GenBank/DDBJ whole genome shotgun (WGS) entry which is preliminary data.</text>
</comment>
<dbReference type="EMBL" id="JAFEJA010000003">
    <property type="protein sequence ID" value="MBM9624789.1"/>
    <property type="molecule type" value="Genomic_DNA"/>
</dbReference>
<keyword evidence="2" id="KW-1185">Reference proteome</keyword>
<proteinExistence type="predicted"/>
<dbReference type="Proteomes" id="UP000664109">
    <property type="component" value="Unassembled WGS sequence"/>
</dbReference>
<dbReference type="RefSeq" id="WP_205378927.1">
    <property type="nucleotide sequence ID" value="NZ_JAFEJA010000003.1"/>
</dbReference>
<organism evidence="1 2">
    <name type="scientific">Streptomyces zhihengii</name>
    <dbReference type="NCBI Taxonomy" id="1818004"/>
    <lineage>
        <taxon>Bacteria</taxon>
        <taxon>Bacillati</taxon>
        <taxon>Actinomycetota</taxon>
        <taxon>Actinomycetes</taxon>
        <taxon>Kitasatosporales</taxon>
        <taxon>Streptomycetaceae</taxon>
        <taxon>Streptomyces</taxon>
    </lineage>
</organism>
<accession>A0ABS2V5W7</accession>
<sequence length="130" mass="13530">MAGEGGRRRERESGARRSERVGVAFSPAELEVVRAAAVREGMSAAGWVGQQAMAVAQDVLVPVSADRADVLRELVKARAGLREVAVRLDALGPAATTGAGLADAVADARAAVVRVDAATLAVMRERRART</sequence>
<reference evidence="1 2" key="1">
    <citation type="journal article" date="2016" name="Arch. Microbiol.">
        <title>Streptomyces zhihengii sp. nov., isolated from rhizospheric soil of Psammosilene tunicoides.</title>
        <authorList>
            <person name="Huang M.J."/>
            <person name="Fei J.J."/>
            <person name="Salam N."/>
            <person name="Kim C.J."/>
            <person name="Hozzein W.N."/>
            <person name="Xiao M."/>
            <person name="Huang H.Q."/>
            <person name="Li W.J."/>
        </authorList>
    </citation>
    <scope>NUCLEOTIDE SEQUENCE [LARGE SCALE GENOMIC DNA]</scope>
    <source>
        <strain evidence="1 2">YIM T102</strain>
    </source>
</reference>
<evidence type="ECO:0000313" key="1">
    <source>
        <dbReference type="EMBL" id="MBM9624789.1"/>
    </source>
</evidence>